<keyword evidence="1" id="KW-0472">Membrane</keyword>
<protein>
    <submittedName>
        <fullName evidence="2">Uncharacterized protein</fullName>
    </submittedName>
</protein>
<proteinExistence type="predicted"/>
<feature type="transmembrane region" description="Helical" evidence="1">
    <location>
        <begin position="9"/>
        <end position="27"/>
    </location>
</feature>
<keyword evidence="3" id="KW-1185">Reference proteome</keyword>
<evidence type="ECO:0000256" key="1">
    <source>
        <dbReference type="SAM" id="Phobius"/>
    </source>
</evidence>
<dbReference type="AlphaFoldDB" id="A0ABD1DPY3"/>
<feature type="non-terminal residue" evidence="2">
    <location>
        <position position="28"/>
    </location>
</feature>
<name>A0ABD1DPY3_CULPP</name>
<evidence type="ECO:0000313" key="3">
    <source>
        <dbReference type="Proteomes" id="UP001562425"/>
    </source>
</evidence>
<dbReference type="EMBL" id="JBEHCU010004049">
    <property type="protein sequence ID" value="KAL1401817.1"/>
    <property type="molecule type" value="Genomic_DNA"/>
</dbReference>
<reference evidence="2 3" key="1">
    <citation type="submission" date="2024-05" db="EMBL/GenBank/DDBJ databases">
        <title>Culex pipiens pipiens assembly and annotation.</title>
        <authorList>
            <person name="Alout H."/>
            <person name="Durand T."/>
        </authorList>
    </citation>
    <scope>NUCLEOTIDE SEQUENCE [LARGE SCALE GENOMIC DNA]</scope>
    <source>
        <strain evidence="2">HA-2024</strain>
        <tissue evidence="2">Whole body</tissue>
    </source>
</reference>
<gene>
    <name evidence="2" type="ORF">pipiens_019960</name>
</gene>
<sequence>MEKINVRRVLVLAVAFATLFLTVIDAVK</sequence>
<evidence type="ECO:0000313" key="2">
    <source>
        <dbReference type="EMBL" id="KAL1401817.1"/>
    </source>
</evidence>
<organism evidence="2 3">
    <name type="scientific">Culex pipiens pipiens</name>
    <name type="common">Northern house mosquito</name>
    <dbReference type="NCBI Taxonomy" id="38569"/>
    <lineage>
        <taxon>Eukaryota</taxon>
        <taxon>Metazoa</taxon>
        <taxon>Ecdysozoa</taxon>
        <taxon>Arthropoda</taxon>
        <taxon>Hexapoda</taxon>
        <taxon>Insecta</taxon>
        <taxon>Pterygota</taxon>
        <taxon>Neoptera</taxon>
        <taxon>Endopterygota</taxon>
        <taxon>Diptera</taxon>
        <taxon>Nematocera</taxon>
        <taxon>Culicoidea</taxon>
        <taxon>Culicidae</taxon>
        <taxon>Culicinae</taxon>
        <taxon>Culicini</taxon>
        <taxon>Culex</taxon>
        <taxon>Culex</taxon>
    </lineage>
</organism>
<keyword evidence="1" id="KW-1133">Transmembrane helix</keyword>
<keyword evidence="1" id="KW-0812">Transmembrane</keyword>
<accession>A0ABD1DPY3</accession>
<dbReference type="Proteomes" id="UP001562425">
    <property type="component" value="Unassembled WGS sequence"/>
</dbReference>
<comment type="caution">
    <text evidence="2">The sequence shown here is derived from an EMBL/GenBank/DDBJ whole genome shotgun (WGS) entry which is preliminary data.</text>
</comment>